<keyword evidence="10" id="KW-1185">Reference proteome</keyword>
<sequence>MKIKKFTLLTILSIILALFMVACGSDEEETTGDDQNGNGDSNGQEEAAGDNGEATAEEGSLEIFSWWTGAGEEAGLLALIDLFEEKHPNIEVVNAAVAGGAGTNAQAVLASRMQGNDPPGTFQIHGGAALNTGWVAAGRMEPITDLYDSEGWHDKFPQDLIDMVTSDEEIYSVPVNIHRSNVLFYNVEIFEEHGLEAPTTFDEFYEVADALQAAGVTPLALGDRESWTALHLFETILLGSLGADGYNALWTRDLDFDSPEVVEAIEHFHKFLTYVNDDHAARNWQDAAQMVAQGNAAMNIMGDWAAGYFATDLELEPNVDFGFVPTPNTTGKFMVVTDNFGLPKDVENPEIVKDFLRVLGSVEGQDVFNPLKGSIPARVDADVSKYNAYGQQTIEDFREAVLTPSLAHNSAAPAGFVSQADQAVNIFVASGNVDQLVQALQTAAEQNIQ</sequence>
<feature type="compositionally biased region" description="Low complexity" evidence="7">
    <location>
        <begin position="33"/>
        <end position="46"/>
    </location>
</feature>
<feature type="chain" id="PRO_5046313830" description="Probable sugar-binding periplasmic protein" evidence="8">
    <location>
        <begin position="25"/>
        <end position="449"/>
    </location>
</feature>
<evidence type="ECO:0000256" key="1">
    <source>
        <dbReference type="ARBA" id="ARBA00004196"/>
    </source>
</evidence>
<evidence type="ECO:0000256" key="5">
    <source>
        <dbReference type="ARBA" id="ARBA00049629"/>
    </source>
</evidence>
<dbReference type="InterPro" id="IPR050490">
    <property type="entry name" value="Bact_solute-bd_prot1"/>
</dbReference>
<gene>
    <name evidence="9" type="ORF">J2S74_000796</name>
</gene>
<evidence type="ECO:0000313" key="10">
    <source>
        <dbReference type="Proteomes" id="UP001230005"/>
    </source>
</evidence>
<evidence type="ECO:0000256" key="3">
    <source>
        <dbReference type="ARBA" id="ARBA00022448"/>
    </source>
</evidence>
<proteinExistence type="inferred from homology"/>
<dbReference type="Gene3D" id="3.40.190.10">
    <property type="entry name" value="Periplasmic binding protein-like II"/>
    <property type="match status" value="2"/>
</dbReference>
<evidence type="ECO:0000256" key="4">
    <source>
        <dbReference type="ARBA" id="ARBA00022729"/>
    </source>
</evidence>
<evidence type="ECO:0000256" key="6">
    <source>
        <dbReference type="ARBA" id="ARBA00049753"/>
    </source>
</evidence>
<dbReference type="EMBL" id="JAUSUG010000002">
    <property type="protein sequence ID" value="MDQ0253424.1"/>
    <property type="molecule type" value="Genomic_DNA"/>
</dbReference>
<dbReference type="Proteomes" id="UP001230005">
    <property type="component" value="Unassembled WGS sequence"/>
</dbReference>
<reference evidence="9 10" key="1">
    <citation type="submission" date="2023-07" db="EMBL/GenBank/DDBJ databases">
        <title>Genomic Encyclopedia of Type Strains, Phase IV (KMG-IV): sequencing the most valuable type-strain genomes for metagenomic binning, comparative biology and taxonomic classification.</title>
        <authorList>
            <person name="Goeker M."/>
        </authorList>
    </citation>
    <scope>NUCLEOTIDE SEQUENCE [LARGE SCALE GENOMIC DNA]</scope>
    <source>
        <strain evidence="9 10">DSM 9768</strain>
    </source>
</reference>
<comment type="function">
    <text evidence="5">Part of a binding-protein-dependent transport system for a sugar.</text>
</comment>
<comment type="similarity">
    <text evidence="2">Belongs to the bacterial solute-binding protein 1 family.</text>
</comment>
<comment type="subcellular location">
    <subcellularLocation>
        <location evidence="1">Cell envelope</location>
    </subcellularLocation>
</comment>
<evidence type="ECO:0000256" key="7">
    <source>
        <dbReference type="SAM" id="MobiDB-lite"/>
    </source>
</evidence>
<dbReference type="SUPFAM" id="SSF53850">
    <property type="entry name" value="Periplasmic binding protein-like II"/>
    <property type="match status" value="1"/>
</dbReference>
<evidence type="ECO:0000313" key="9">
    <source>
        <dbReference type="EMBL" id="MDQ0253424.1"/>
    </source>
</evidence>
<dbReference type="PROSITE" id="PS51257">
    <property type="entry name" value="PROKAR_LIPOPROTEIN"/>
    <property type="match status" value="1"/>
</dbReference>
<evidence type="ECO:0000256" key="8">
    <source>
        <dbReference type="SAM" id="SignalP"/>
    </source>
</evidence>
<dbReference type="PANTHER" id="PTHR43649">
    <property type="entry name" value="ARABINOSE-BINDING PROTEIN-RELATED"/>
    <property type="match status" value="1"/>
</dbReference>
<dbReference type="Pfam" id="PF01547">
    <property type="entry name" value="SBP_bac_1"/>
    <property type="match status" value="1"/>
</dbReference>
<feature type="region of interest" description="Disordered" evidence="7">
    <location>
        <begin position="27"/>
        <end position="55"/>
    </location>
</feature>
<keyword evidence="4 8" id="KW-0732">Signal</keyword>
<dbReference type="PANTHER" id="PTHR43649:SF28">
    <property type="entry name" value="BINDING PROTEIN COMPONENT OF ABC SUGAR TRANSPORTER-RELATED"/>
    <property type="match status" value="1"/>
</dbReference>
<keyword evidence="3" id="KW-0813">Transport</keyword>
<feature type="signal peptide" evidence="8">
    <location>
        <begin position="1"/>
        <end position="24"/>
    </location>
</feature>
<organism evidence="9 10">
    <name type="scientific">Evansella vedderi</name>
    <dbReference type="NCBI Taxonomy" id="38282"/>
    <lineage>
        <taxon>Bacteria</taxon>
        <taxon>Bacillati</taxon>
        <taxon>Bacillota</taxon>
        <taxon>Bacilli</taxon>
        <taxon>Bacillales</taxon>
        <taxon>Bacillaceae</taxon>
        <taxon>Evansella</taxon>
    </lineage>
</organism>
<dbReference type="InterPro" id="IPR006059">
    <property type="entry name" value="SBP"/>
</dbReference>
<name>A0ABT9ZQB0_9BACI</name>
<evidence type="ECO:0000256" key="2">
    <source>
        <dbReference type="ARBA" id="ARBA00008520"/>
    </source>
</evidence>
<protein>
    <recommendedName>
        <fullName evidence="6">Probable sugar-binding periplasmic protein</fullName>
    </recommendedName>
</protein>
<accession>A0ABT9ZQB0</accession>
<comment type="caution">
    <text evidence="9">The sequence shown here is derived from an EMBL/GenBank/DDBJ whole genome shotgun (WGS) entry which is preliminary data.</text>
</comment>